<evidence type="ECO:0000313" key="3">
    <source>
        <dbReference type="Proteomes" id="UP000001798"/>
    </source>
</evidence>
<dbReference type="VEuPathDB" id="FungiDB:Bcin05g01730"/>
<reference evidence="2 3" key="1">
    <citation type="journal article" date="2011" name="PLoS Genet.">
        <title>Genomic analysis of the necrotrophic fungal pathogens Sclerotinia sclerotiorum and Botrytis cinerea.</title>
        <authorList>
            <person name="Amselem J."/>
            <person name="Cuomo C.A."/>
            <person name="van Kan J.A."/>
            <person name="Viaud M."/>
            <person name="Benito E.P."/>
            <person name="Couloux A."/>
            <person name="Coutinho P.M."/>
            <person name="de Vries R.P."/>
            <person name="Dyer P.S."/>
            <person name="Fillinger S."/>
            <person name="Fournier E."/>
            <person name="Gout L."/>
            <person name="Hahn M."/>
            <person name="Kohn L."/>
            <person name="Lapalu N."/>
            <person name="Plummer K.M."/>
            <person name="Pradier J.M."/>
            <person name="Quevillon E."/>
            <person name="Sharon A."/>
            <person name="Simon A."/>
            <person name="ten Have A."/>
            <person name="Tudzynski B."/>
            <person name="Tudzynski P."/>
            <person name="Wincker P."/>
            <person name="Andrew M."/>
            <person name="Anthouard V."/>
            <person name="Beever R.E."/>
            <person name="Beffa R."/>
            <person name="Benoit I."/>
            <person name="Bouzid O."/>
            <person name="Brault B."/>
            <person name="Chen Z."/>
            <person name="Choquer M."/>
            <person name="Collemare J."/>
            <person name="Cotton P."/>
            <person name="Danchin E.G."/>
            <person name="Da Silva C."/>
            <person name="Gautier A."/>
            <person name="Giraud C."/>
            <person name="Giraud T."/>
            <person name="Gonzalez C."/>
            <person name="Grossetete S."/>
            <person name="Guldener U."/>
            <person name="Henrissat B."/>
            <person name="Howlett B.J."/>
            <person name="Kodira C."/>
            <person name="Kretschmer M."/>
            <person name="Lappartient A."/>
            <person name="Leroch M."/>
            <person name="Levis C."/>
            <person name="Mauceli E."/>
            <person name="Neuveglise C."/>
            <person name="Oeser B."/>
            <person name="Pearson M."/>
            <person name="Poulain J."/>
            <person name="Poussereau N."/>
            <person name="Quesneville H."/>
            <person name="Rascle C."/>
            <person name="Schumacher J."/>
            <person name="Segurens B."/>
            <person name="Sexton A."/>
            <person name="Silva E."/>
            <person name="Sirven C."/>
            <person name="Soanes D.M."/>
            <person name="Talbot N.J."/>
            <person name="Templeton M."/>
            <person name="Yandava C."/>
            <person name="Yarden O."/>
            <person name="Zeng Q."/>
            <person name="Rollins J.A."/>
            <person name="Lebrun M.H."/>
            <person name="Dickman M."/>
        </authorList>
    </citation>
    <scope>NUCLEOTIDE SEQUENCE [LARGE SCALE GENOMIC DNA]</scope>
    <source>
        <strain evidence="2 3">B05.10</strain>
    </source>
</reference>
<dbReference type="AlphaFoldDB" id="A0A384JGN6"/>
<proteinExistence type="predicted"/>
<reference evidence="2 3" key="2">
    <citation type="journal article" date="2012" name="Eukaryot. Cell">
        <title>Genome update of Botrytis cinerea strains B05.10 and T4.</title>
        <authorList>
            <person name="Staats M."/>
            <person name="van Kan J.A."/>
        </authorList>
    </citation>
    <scope>NUCLEOTIDE SEQUENCE [LARGE SCALE GENOMIC DNA]</scope>
    <source>
        <strain evidence="2 3">B05.10</strain>
    </source>
</reference>
<keyword evidence="3" id="KW-1185">Reference proteome</keyword>
<sequence>MVGARYTHTIDTNPRESIEPSIEFECIDSIIISTKDNSNTESQKASSPSTNPSRTNSPDSHSPSPMPISSRLDSRSTSPPRIDNSSLNNSSTDQEQDIQHIAHLESNKKRSRISEPSIHQSISTIKEDIEDDEQRINKRTRRQESQGTGRRHEFGFPSRIVSRRRFQFLAFFKCHELPRILFERICQPSKVWNDEGEIVECSETIVGLDSDLENIFQEAKDNGIIRCFETLLSETYVVEESWKQWLCFNTDDRARRNIEFNILELVLKAFPTPYTEISWMEVESQMLNVVQTTCVPFLCNLDMEDVIDYLNDRDFDREKITWYLAILAKFLIRLSKLMGDSTPATIDPLISSCLEYLKEWPRVKSLYLDRAINHEQIESLDHYGIKYLNGVIGLGLASILTSGESSHRYKYSHQNDWHPLETSCAHSTIELLAHVELHGAASLAELPGVVYKNLPLTTRVLIAFSEVKLESYDNARDMLGPILDEAKGIYGSQSMEVFLIIATLVNCLNRCRMESLAEGLVSSIFKKAVGHLEMFSTAQEFLIGLWTIPNYYTNSELSMVVAFADSLLGQGKHDDALSLFQAILKKGRPGREDITMSVALRIAKITRRLNIKSSINDTQNLEHRDAWKVLGDASELYPRVSSILKYAFVEEVICHLSLLEDKDTRKRFVASEIIKVLNLESILYKGSESSRISFFENLQTINQYAEQLKFLMADEAPEFIASNMAQRFPNASVDLIKRMSRANWQRFNRIQEMRVMPEIDDIPDAKESLHYRDSGLGSSMKTSSNILNSSNTSVVSYRSFMNNDAKSIILPQMPETVKSQGQFLCFVCEKTIKGITGEAQYRRHIWADLRPYVCPVKGCDADANQFLSRTDFGVHLKDHHATKSLGNNSTERISALRCPFCDELPGEVALIGHICHHLEVESCSIFSQETEEELVYDGFVIAPSDYGARRSDEDTRQALLKYPRPANTDFAFDDDLDFTAKVAAGLEENGFEPNLVIEDTAFRKRDSPPRSIEYKTPWSE</sequence>
<feature type="compositionally biased region" description="Polar residues" evidence="1">
    <location>
        <begin position="75"/>
        <end position="93"/>
    </location>
</feature>
<protein>
    <submittedName>
        <fullName evidence="2">Uncharacterized protein</fullName>
    </submittedName>
</protein>
<dbReference type="PANTHER" id="PTHR35391">
    <property type="entry name" value="C2H2-TYPE DOMAIN-CONTAINING PROTEIN-RELATED"/>
    <property type="match status" value="1"/>
</dbReference>
<evidence type="ECO:0000256" key="1">
    <source>
        <dbReference type="SAM" id="MobiDB-lite"/>
    </source>
</evidence>
<dbReference type="Proteomes" id="UP000001798">
    <property type="component" value="Chromosome 5"/>
</dbReference>
<gene>
    <name evidence="2" type="ORF">BCIN_05g01730</name>
</gene>
<feature type="compositionally biased region" description="Polar residues" evidence="1">
    <location>
        <begin position="33"/>
        <end position="45"/>
    </location>
</feature>
<feature type="region of interest" description="Disordered" evidence="1">
    <location>
        <begin position="33"/>
        <end position="152"/>
    </location>
</feature>
<feature type="compositionally biased region" description="Low complexity" evidence="1">
    <location>
        <begin position="46"/>
        <end position="60"/>
    </location>
</feature>
<reference evidence="2 3" key="3">
    <citation type="journal article" date="2017" name="Mol. Plant Pathol.">
        <title>A gapless genome sequence of the fungus Botrytis cinerea.</title>
        <authorList>
            <person name="Van Kan J.A."/>
            <person name="Stassen J.H."/>
            <person name="Mosbach A."/>
            <person name="Van Der Lee T.A."/>
            <person name="Faino L."/>
            <person name="Farmer A.D."/>
            <person name="Papasotiriou D.G."/>
            <person name="Zhou S."/>
            <person name="Seidl M.F."/>
            <person name="Cottam E."/>
            <person name="Edel D."/>
            <person name="Hahn M."/>
            <person name="Schwartz D.C."/>
            <person name="Dietrich R.A."/>
            <person name="Widdison S."/>
            <person name="Scalliet G."/>
        </authorList>
    </citation>
    <scope>NUCLEOTIDE SEQUENCE [LARGE SCALE GENOMIC DNA]</scope>
    <source>
        <strain evidence="2 3">B05.10</strain>
    </source>
</reference>
<feature type="compositionally biased region" description="Basic and acidic residues" evidence="1">
    <location>
        <begin position="97"/>
        <end position="108"/>
    </location>
</feature>
<name>A0A384JGN6_BOTFB</name>
<dbReference type="InterPro" id="IPR018247">
    <property type="entry name" value="EF_Hand_1_Ca_BS"/>
</dbReference>
<dbReference type="KEGG" id="bfu:BCIN_05g01730"/>
<dbReference type="RefSeq" id="XP_024548641.1">
    <property type="nucleotide sequence ID" value="XM_024692859.1"/>
</dbReference>
<dbReference type="GeneID" id="5429563"/>
<dbReference type="EMBL" id="CP009809">
    <property type="protein sequence ID" value="ATZ49763.1"/>
    <property type="molecule type" value="Genomic_DNA"/>
</dbReference>
<evidence type="ECO:0000313" key="2">
    <source>
        <dbReference type="EMBL" id="ATZ49763.1"/>
    </source>
</evidence>
<dbReference type="PANTHER" id="PTHR35391:SF5">
    <property type="entry name" value="DUF6590 DOMAIN-CONTAINING PROTEIN"/>
    <property type="match status" value="1"/>
</dbReference>
<accession>A0A384JGN6</accession>
<organism evidence="2 3">
    <name type="scientific">Botryotinia fuckeliana (strain B05.10)</name>
    <name type="common">Noble rot fungus</name>
    <name type="synonym">Botrytis cinerea</name>
    <dbReference type="NCBI Taxonomy" id="332648"/>
    <lineage>
        <taxon>Eukaryota</taxon>
        <taxon>Fungi</taxon>
        <taxon>Dikarya</taxon>
        <taxon>Ascomycota</taxon>
        <taxon>Pezizomycotina</taxon>
        <taxon>Leotiomycetes</taxon>
        <taxon>Helotiales</taxon>
        <taxon>Sclerotiniaceae</taxon>
        <taxon>Botrytis</taxon>
    </lineage>
</organism>
<dbReference type="PROSITE" id="PS00018">
    <property type="entry name" value="EF_HAND_1"/>
    <property type="match status" value="1"/>
</dbReference>
<dbReference type="OrthoDB" id="20872at2759"/>